<sequence length="113" mass="11902">MDDLLEFEPAGEQPGPGQQPQADRAGGRRAGPGRCGPAGRPGRPASDRARWSVVVLERTGLASPELPSLLQMCRQIPVRPRPEGAVGRGPGRRPGWRTVGAYPLPYSPSAAAS</sequence>
<dbReference type="EMBL" id="JNBY01000098">
    <property type="protein sequence ID" value="KDN82956.1"/>
    <property type="molecule type" value="Genomic_DNA"/>
</dbReference>
<feature type="region of interest" description="Disordered" evidence="1">
    <location>
        <begin position="1"/>
        <end position="49"/>
    </location>
</feature>
<dbReference type="HOGENOM" id="CLU_2130135_0_0_11"/>
<name>A0A066YXY8_9ACTN</name>
<gene>
    <name evidence="2" type="ORF">KCH_53160</name>
</gene>
<organism evidence="2 3">
    <name type="scientific">Kitasatospora cheerisanensis KCTC 2395</name>
    <dbReference type="NCBI Taxonomy" id="1348663"/>
    <lineage>
        <taxon>Bacteria</taxon>
        <taxon>Bacillati</taxon>
        <taxon>Actinomycetota</taxon>
        <taxon>Actinomycetes</taxon>
        <taxon>Kitasatosporales</taxon>
        <taxon>Streptomycetaceae</taxon>
        <taxon>Kitasatospora</taxon>
    </lineage>
</organism>
<comment type="caution">
    <text evidence="2">The sequence shown here is derived from an EMBL/GenBank/DDBJ whole genome shotgun (WGS) entry which is preliminary data.</text>
</comment>
<evidence type="ECO:0000313" key="2">
    <source>
        <dbReference type="EMBL" id="KDN82956.1"/>
    </source>
</evidence>
<proteinExistence type="predicted"/>
<keyword evidence="3" id="KW-1185">Reference proteome</keyword>
<dbReference type="AlphaFoldDB" id="A0A066YXY8"/>
<dbReference type="PATRIC" id="fig|1348663.4.peg.5145"/>
<reference evidence="2 3" key="1">
    <citation type="submission" date="2014-05" db="EMBL/GenBank/DDBJ databases">
        <title>Draft Genome Sequence of Kitasatospora cheerisanensis KCTC 2395.</title>
        <authorList>
            <person name="Nam D.H."/>
        </authorList>
    </citation>
    <scope>NUCLEOTIDE SEQUENCE [LARGE SCALE GENOMIC DNA]</scope>
    <source>
        <strain evidence="2 3">KCTC 2395</strain>
    </source>
</reference>
<dbReference type="Proteomes" id="UP000027178">
    <property type="component" value="Unassembled WGS sequence"/>
</dbReference>
<protein>
    <submittedName>
        <fullName evidence="2">Uncharacterized protein</fullName>
    </submittedName>
</protein>
<feature type="compositionally biased region" description="Low complexity" evidence="1">
    <location>
        <begin position="96"/>
        <end position="113"/>
    </location>
</feature>
<evidence type="ECO:0000256" key="1">
    <source>
        <dbReference type="SAM" id="MobiDB-lite"/>
    </source>
</evidence>
<accession>A0A066YXY8</accession>
<feature type="compositionally biased region" description="Low complexity" evidence="1">
    <location>
        <begin position="10"/>
        <end position="24"/>
    </location>
</feature>
<feature type="region of interest" description="Disordered" evidence="1">
    <location>
        <begin position="80"/>
        <end position="113"/>
    </location>
</feature>
<evidence type="ECO:0000313" key="3">
    <source>
        <dbReference type="Proteomes" id="UP000027178"/>
    </source>
</evidence>